<organism evidence="1 2">
    <name type="scientific">Pseudomonas plecoglossicida</name>
    <dbReference type="NCBI Taxonomy" id="70775"/>
    <lineage>
        <taxon>Bacteria</taxon>
        <taxon>Pseudomonadati</taxon>
        <taxon>Pseudomonadota</taxon>
        <taxon>Gammaproteobacteria</taxon>
        <taxon>Pseudomonadales</taxon>
        <taxon>Pseudomonadaceae</taxon>
        <taxon>Pseudomonas</taxon>
    </lineage>
</organism>
<dbReference type="EMBL" id="QANO01000180">
    <property type="protein sequence ID" value="PTU49509.1"/>
    <property type="molecule type" value="Genomic_DNA"/>
</dbReference>
<name>A0A2R7UFT1_PSEDL</name>
<protein>
    <submittedName>
        <fullName evidence="1">Uncharacterized protein</fullName>
    </submittedName>
</protein>
<reference evidence="1 2" key="1">
    <citation type="submission" date="2018-04" db="EMBL/GenBank/DDBJ databases">
        <authorList>
            <person name="Go L.Y."/>
            <person name="Mitchell J.A."/>
        </authorList>
    </citation>
    <scope>NUCLEOTIDE SEQUENCE [LARGE SCALE GENOMIC DNA]</scope>
    <source>
        <strain evidence="1 2">KCJK7865</strain>
    </source>
</reference>
<gene>
    <name evidence="1" type="ORF">DBB42_25045</name>
</gene>
<evidence type="ECO:0000313" key="2">
    <source>
        <dbReference type="Proteomes" id="UP000244874"/>
    </source>
</evidence>
<comment type="caution">
    <text evidence="1">The sequence shown here is derived from an EMBL/GenBank/DDBJ whole genome shotgun (WGS) entry which is preliminary data.</text>
</comment>
<dbReference type="Proteomes" id="UP000244874">
    <property type="component" value="Unassembled WGS sequence"/>
</dbReference>
<proteinExistence type="predicted"/>
<evidence type="ECO:0000313" key="1">
    <source>
        <dbReference type="EMBL" id="PTU49509.1"/>
    </source>
</evidence>
<dbReference type="AlphaFoldDB" id="A0A2R7UFT1"/>
<sequence length="66" mass="7400">MGFSTKTLSRSEQACQNCRLLIPQRRRLSEMDDLTFPHLSQPGLGLTLRASGWPIRNGARRGAMIT</sequence>
<accession>A0A2R7UFT1</accession>